<keyword evidence="2" id="KW-1185">Reference proteome</keyword>
<proteinExistence type="predicted"/>
<gene>
    <name evidence="1" type="ORF">PSON_ATCC_30995.1.T1080012</name>
</gene>
<dbReference type="OrthoDB" id="307238at2759"/>
<sequence length="88" mass="10511">MIQLNSNKQDFDMYQSPIIYNKQKNVIIIRHKFNIYIIRELNDGKFKIVKQLKFNTNKVYGTITNDGSYLVSLNDQDKLYSIDELIYK</sequence>
<protein>
    <submittedName>
        <fullName evidence="1">Uncharacterized protein</fullName>
    </submittedName>
</protein>
<dbReference type="AlphaFoldDB" id="A0A8S1QI20"/>
<dbReference type="Proteomes" id="UP000692954">
    <property type="component" value="Unassembled WGS sequence"/>
</dbReference>
<evidence type="ECO:0000313" key="2">
    <source>
        <dbReference type="Proteomes" id="UP000692954"/>
    </source>
</evidence>
<comment type="caution">
    <text evidence="1">The sequence shown here is derived from an EMBL/GenBank/DDBJ whole genome shotgun (WGS) entry which is preliminary data.</text>
</comment>
<accession>A0A8S1QI20</accession>
<reference evidence="1" key="1">
    <citation type="submission" date="2021-01" db="EMBL/GenBank/DDBJ databases">
        <authorList>
            <consortium name="Genoscope - CEA"/>
            <person name="William W."/>
        </authorList>
    </citation>
    <scope>NUCLEOTIDE SEQUENCE</scope>
</reference>
<name>A0A8S1QI20_9CILI</name>
<dbReference type="EMBL" id="CAJJDN010000108">
    <property type="protein sequence ID" value="CAD8115253.1"/>
    <property type="molecule type" value="Genomic_DNA"/>
</dbReference>
<evidence type="ECO:0000313" key="1">
    <source>
        <dbReference type="EMBL" id="CAD8115253.1"/>
    </source>
</evidence>
<organism evidence="1 2">
    <name type="scientific">Paramecium sonneborni</name>
    <dbReference type="NCBI Taxonomy" id="65129"/>
    <lineage>
        <taxon>Eukaryota</taxon>
        <taxon>Sar</taxon>
        <taxon>Alveolata</taxon>
        <taxon>Ciliophora</taxon>
        <taxon>Intramacronucleata</taxon>
        <taxon>Oligohymenophorea</taxon>
        <taxon>Peniculida</taxon>
        <taxon>Parameciidae</taxon>
        <taxon>Paramecium</taxon>
    </lineage>
</organism>